<dbReference type="PANTHER" id="PTHR43464:SF19">
    <property type="entry name" value="UBIQUINONE BIOSYNTHESIS O-METHYLTRANSFERASE, MITOCHONDRIAL"/>
    <property type="match status" value="1"/>
</dbReference>
<accession>A0A7K0DZ63</accession>
<evidence type="ECO:0000313" key="6">
    <source>
        <dbReference type="Proteomes" id="UP000431401"/>
    </source>
</evidence>
<dbReference type="SUPFAM" id="SSF53335">
    <property type="entry name" value="S-adenosyl-L-methionine-dependent methyltransferases"/>
    <property type="match status" value="1"/>
</dbReference>
<dbReference type="Proteomes" id="UP000431401">
    <property type="component" value="Unassembled WGS sequence"/>
</dbReference>
<dbReference type="GO" id="GO:0008168">
    <property type="term" value="F:methyltransferase activity"/>
    <property type="evidence" value="ECO:0007669"/>
    <property type="project" value="UniProtKB-KW"/>
</dbReference>
<dbReference type="Pfam" id="PF13649">
    <property type="entry name" value="Methyltransf_25"/>
    <property type="match status" value="1"/>
</dbReference>
<dbReference type="OrthoDB" id="9786503at2"/>
<evidence type="ECO:0000256" key="1">
    <source>
        <dbReference type="ARBA" id="ARBA00022603"/>
    </source>
</evidence>
<reference evidence="5 6" key="1">
    <citation type="submission" date="2019-10" db="EMBL/GenBank/DDBJ databases">
        <title>Nocardia macrotermitis sp. nov. and Nocardia aurantia sp. nov., isolated from the gut of fungus growing-termite Macrotermes natalensis.</title>
        <authorList>
            <person name="Benndorf R."/>
            <person name="Schwitalla J."/>
            <person name="Martin K."/>
            <person name="De Beer W."/>
            <person name="Kaster A.-K."/>
            <person name="Vollmers J."/>
            <person name="Poulsen M."/>
            <person name="Beemelmanns C."/>
        </authorList>
    </citation>
    <scope>NUCLEOTIDE SEQUENCE [LARGE SCALE GENOMIC DNA]</scope>
    <source>
        <strain evidence="5 6">RB56</strain>
    </source>
</reference>
<name>A0A7K0DZ63_9NOCA</name>
<evidence type="ECO:0000256" key="2">
    <source>
        <dbReference type="ARBA" id="ARBA00022679"/>
    </source>
</evidence>
<feature type="domain" description="Methyltransferase" evidence="4">
    <location>
        <begin position="48"/>
        <end position="144"/>
    </location>
</feature>
<keyword evidence="3" id="KW-0949">S-adenosyl-L-methionine</keyword>
<gene>
    <name evidence="5" type="ORF">NRB56_65760</name>
</gene>
<dbReference type="RefSeq" id="WP_153348253.1">
    <property type="nucleotide sequence ID" value="NZ_WEGI01000016.1"/>
</dbReference>
<keyword evidence="2" id="KW-0808">Transferase</keyword>
<dbReference type="Gene3D" id="3.40.50.150">
    <property type="entry name" value="Vaccinia Virus protein VP39"/>
    <property type="match status" value="1"/>
</dbReference>
<dbReference type="GO" id="GO:0032259">
    <property type="term" value="P:methylation"/>
    <property type="evidence" value="ECO:0007669"/>
    <property type="project" value="UniProtKB-KW"/>
</dbReference>
<evidence type="ECO:0000256" key="3">
    <source>
        <dbReference type="ARBA" id="ARBA00022691"/>
    </source>
</evidence>
<proteinExistence type="predicted"/>
<dbReference type="CDD" id="cd02440">
    <property type="entry name" value="AdoMet_MTases"/>
    <property type="match status" value="1"/>
</dbReference>
<protein>
    <recommendedName>
        <fullName evidence="4">Methyltransferase domain-containing protein</fullName>
    </recommendedName>
</protein>
<organism evidence="5 6">
    <name type="scientific">Nocardia aurantia</name>
    <dbReference type="NCBI Taxonomy" id="2585199"/>
    <lineage>
        <taxon>Bacteria</taxon>
        <taxon>Bacillati</taxon>
        <taxon>Actinomycetota</taxon>
        <taxon>Actinomycetes</taxon>
        <taxon>Mycobacteriales</taxon>
        <taxon>Nocardiaceae</taxon>
        <taxon>Nocardia</taxon>
    </lineage>
</organism>
<dbReference type="InterPro" id="IPR041698">
    <property type="entry name" value="Methyltransf_25"/>
</dbReference>
<dbReference type="AlphaFoldDB" id="A0A7K0DZ63"/>
<evidence type="ECO:0000259" key="4">
    <source>
        <dbReference type="Pfam" id="PF13649"/>
    </source>
</evidence>
<evidence type="ECO:0000313" key="5">
    <source>
        <dbReference type="EMBL" id="MQY30971.1"/>
    </source>
</evidence>
<dbReference type="InterPro" id="IPR029063">
    <property type="entry name" value="SAM-dependent_MTases_sf"/>
</dbReference>
<comment type="caution">
    <text evidence="5">The sequence shown here is derived from an EMBL/GenBank/DDBJ whole genome shotgun (WGS) entry which is preliminary data.</text>
</comment>
<dbReference type="EMBL" id="WEGI01000016">
    <property type="protein sequence ID" value="MQY30971.1"/>
    <property type="molecule type" value="Genomic_DNA"/>
</dbReference>
<sequence>MDAAGWDARYTRSELVRDTPPDAVVTEHATTLHRSLSQAHTGEPPRALDLGCGEGRNTLWLATHGWLVTAVDFSQAGIDKGRTLAARLSRAARGRIDWHCADVTEPGALSDRRFDLILLTDLALSPSQRRTVLLYATELLNPDGILLVLAHDDAAGHDPGILFTPEDILRDLAPVAGRLRVQVAERISHGQNEGEGTLVLMTRIAPGEHGTIAL</sequence>
<dbReference type="PANTHER" id="PTHR43464">
    <property type="entry name" value="METHYLTRANSFERASE"/>
    <property type="match status" value="1"/>
</dbReference>
<keyword evidence="1" id="KW-0489">Methyltransferase</keyword>
<keyword evidence="6" id="KW-1185">Reference proteome</keyword>